<evidence type="ECO:0000259" key="1">
    <source>
        <dbReference type="PROSITE" id="PS50848"/>
    </source>
</evidence>
<organism evidence="2 3">
    <name type="scientific">Pseudomicrostroma glucosiphilum</name>
    <dbReference type="NCBI Taxonomy" id="1684307"/>
    <lineage>
        <taxon>Eukaryota</taxon>
        <taxon>Fungi</taxon>
        <taxon>Dikarya</taxon>
        <taxon>Basidiomycota</taxon>
        <taxon>Ustilaginomycotina</taxon>
        <taxon>Exobasidiomycetes</taxon>
        <taxon>Microstromatales</taxon>
        <taxon>Microstromatales incertae sedis</taxon>
        <taxon>Pseudomicrostroma</taxon>
    </lineage>
</organism>
<reference evidence="2 3" key="1">
    <citation type="journal article" date="2018" name="Mol. Biol. Evol.">
        <title>Broad Genomic Sampling Reveals a Smut Pathogenic Ancestry of the Fungal Clade Ustilaginomycotina.</title>
        <authorList>
            <person name="Kijpornyongpan T."/>
            <person name="Mondo S.J."/>
            <person name="Barry K."/>
            <person name="Sandor L."/>
            <person name="Lee J."/>
            <person name="Lipzen A."/>
            <person name="Pangilinan J."/>
            <person name="LaButti K."/>
            <person name="Hainaut M."/>
            <person name="Henrissat B."/>
            <person name="Grigoriev I.V."/>
            <person name="Spatafora J.W."/>
            <person name="Aime M.C."/>
        </authorList>
    </citation>
    <scope>NUCLEOTIDE SEQUENCE [LARGE SCALE GENOMIC DNA]</scope>
    <source>
        <strain evidence="2 3">MCA 4718</strain>
    </source>
</reference>
<dbReference type="InterPro" id="IPR051213">
    <property type="entry name" value="START_lipid_transfer"/>
</dbReference>
<evidence type="ECO:0000313" key="2">
    <source>
        <dbReference type="EMBL" id="PWN21564.1"/>
    </source>
</evidence>
<dbReference type="AlphaFoldDB" id="A0A316U9S2"/>
<accession>A0A316U9S2</accession>
<feature type="domain" description="START" evidence="1">
    <location>
        <begin position="13"/>
        <end position="209"/>
    </location>
</feature>
<dbReference type="PANTHER" id="PTHR19308:SF14">
    <property type="entry name" value="START DOMAIN-CONTAINING PROTEIN"/>
    <property type="match status" value="1"/>
</dbReference>
<dbReference type="Proteomes" id="UP000245942">
    <property type="component" value="Unassembled WGS sequence"/>
</dbReference>
<evidence type="ECO:0000313" key="3">
    <source>
        <dbReference type="Proteomes" id="UP000245942"/>
    </source>
</evidence>
<dbReference type="Pfam" id="PF01852">
    <property type="entry name" value="START"/>
    <property type="match status" value="1"/>
</dbReference>
<sequence>MSLNIPSNPAPTGYHERPAEYTAALEKARALFDSHINDDGSWEVLPEKEDVKLARKNTSEEAGALPLTRGITTVESATPAQVLAAIQLPGIRVKWDPRFDQGHAIARYGPHTYEFYSLMKSPSYFVWARDIVGIQENFYSKGGDQIDIIQTTVTDEENLPEAGSYQKSRTRATVDISGWRIEKKGEDVELTYIVKVHLNGAIPTAVVSTIAAETPMCVGRVRDVYYSFGYHPYELNTSNGGSQDAKSVGVTQVFEDAKGQKKWTGSYRGVGADKIEIAYDGQRLYNSGVTVSVEGEGASEVSTSVDENKHIVTVEVSEGAKDKDFQVIISPK</sequence>
<dbReference type="InterPro" id="IPR023393">
    <property type="entry name" value="START-like_dom_sf"/>
</dbReference>
<dbReference type="OrthoDB" id="196858at2759"/>
<dbReference type="GO" id="GO:0008289">
    <property type="term" value="F:lipid binding"/>
    <property type="evidence" value="ECO:0007669"/>
    <property type="project" value="InterPro"/>
</dbReference>
<dbReference type="GO" id="GO:0005737">
    <property type="term" value="C:cytoplasm"/>
    <property type="evidence" value="ECO:0007669"/>
    <property type="project" value="UniProtKB-ARBA"/>
</dbReference>
<dbReference type="PANTHER" id="PTHR19308">
    <property type="entry name" value="PHOSPHATIDYLCHOLINE TRANSFER PROTEIN"/>
    <property type="match status" value="1"/>
</dbReference>
<dbReference type="CDD" id="cd00177">
    <property type="entry name" value="START"/>
    <property type="match status" value="1"/>
</dbReference>
<keyword evidence="3" id="KW-1185">Reference proteome</keyword>
<proteinExistence type="predicted"/>
<dbReference type="EMBL" id="KZ819325">
    <property type="protein sequence ID" value="PWN21564.1"/>
    <property type="molecule type" value="Genomic_DNA"/>
</dbReference>
<dbReference type="RefSeq" id="XP_025348724.1">
    <property type="nucleotide sequence ID" value="XM_025494231.1"/>
</dbReference>
<dbReference type="PROSITE" id="PS50848">
    <property type="entry name" value="START"/>
    <property type="match status" value="1"/>
</dbReference>
<gene>
    <name evidence="2" type="ORF">BCV69DRAFT_298570</name>
</gene>
<dbReference type="Gene3D" id="3.30.530.20">
    <property type="match status" value="1"/>
</dbReference>
<dbReference type="SUPFAM" id="SSF55961">
    <property type="entry name" value="Bet v1-like"/>
    <property type="match status" value="1"/>
</dbReference>
<dbReference type="GeneID" id="37015965"/>
<name>A0A316U9S2_9BASI</name>
<protein>
    <submittedName>
        <fullName evidence="2">Bet v1-like protein</fullName>
    </submittedName>
</protein>
<dbReference type="InterPro" id="IPR002913">
    <property type="entry name" value="START_lipid-bd_dom"/>
</dbReference>